<evidence type="ECO:0000313" key="2">
    <source>
        <dbReference type="Proteomes" id="UP000578077"/>
    </source>
</evidence>
<name>A0A841EDF6_9ACTN</name>
<dbReference type="RefSeq" id="WP_184635601.1">
    <property type="nucleotide sequence ID" value="NZ_BAABKT010000022.1"/>
</dbReference>
<comment type="caution">
    <text evidence="1">The sequence shown here is derived from an EMBL/GenBank/DDBJ whole genome shotgun (WGS) entry which is preliminary data.</text>
</comment>
<dbReference type="EMBL" id="JACHLY010000001">
    <property type="protein sequence ID" value="MBB5998988.1"/>
    <property type="molecule type" value="Genomic_DNA"/>
</dbReference>
<sequence>MHGWTTVERTLPGPTLIDPAVARAANLGFVEHTRQPGHAVLRRNGTQAAFRGDRLPVELTVAEAEDGLLLRLRYNAFVLFDTGDLARLADEIAAAVTGAAR</sequence>
<protein>
    <submittedName>
        <fullName evidence="1">Uncharacterized protein</fullName>
    </submittedName>
</protein>
<keyword evidence="2" id="KW-1185">Reference proteome</keyword>
<evidence type="ECO:0000313" key="1">
    <source>
        <dbReference type="EMBL" id="MBB5998988.1"/>
    </source>
</evidence>
<proteinExistence type="predicted"/>
<organism evidence="1 2">
    <name type="scientific">Streptomonospora salina</name>
    <dbReference type="NCBI Taxonomy" id="104205"/>
    <lineage>
        <taxon>Bacteria</taxon>
        <taxon>Bacillati</taxon>
        <taxon>Actinomycetota</taxon>
        <taxon>Actinomycetes</taxon>
        <taxon>Streptosporangiales</taxon>
        <taxon>Nocardiopsidaceae</taxon>
        <taxon>Streptomonospora</taxon>
    </lineage>
</organism>
<dbReference type="Proteomes" id="UP000578077">
    <property type="component" value="Unassembled WGS sequence"/>
</dbReference>
<reference evidence="1 2" key="1">
    <citation type="submission" date="2020-08" db="EMBL/GenBank/DDBJ databases">
        <title>Sequencing the genomes of 1000 actinobacteria strains.</title>
        <authorList>
            <person name="Klenk H.-P."/>
        </authorList>
    </citation>
    <scope>NUCLEOTIDE SEQUENCE [LARGE SCALE GENOMIC DNA]</scope>
    <source>
        <strain evidence="1 2">DSM 44593</strain>
    </source>
</reference>
<accession>A0A841EDF6</accession>
<gene>
    <name evidence="1" type="ORF">HNR25_002739</name>
</gene>
<dbReference type="AlphaFoldDB" id="A0A841EDF6"/>